<dbReference type="InterPro" id="IPR011008">
    <property type="entry name" value="Dimeric_a/b-barrel"/>
</dbReference>
<protein>
    <recommendedName>
        <fullName evidence="4">HTH asnC-type domain-containing protein</fullName>
    </recommendedName>
</protein>
<dbReference type="InterPro" id="IPR019888">
    <property type="entry name" value="Tscrpt_reg_AsnC-like"/>
</dbReference>
<keyword evidence="2" id="KW-0238">DNA-binding</keyword>
<dbReference type="CDD" id="cd00090">
    <property type="entry name" value="HTH_ARSR"/>
    <property type="match status" value="1"/>
</dbReference>
<accession>X1S5W3</accession>
<dbReference type="InterPro" id="IPR011991">
    <property type="entry name" value="ArsR-like_HTH"/>
</dbReference>
<dbReference type="PANTHER" id="PTHR30154">
    <property type="entry name" value="LEUCINE-RESPONSIVE REGULATORY PROTEIN"/>
    <property type="match status" value="1"/>
</dbReference>
<sequence>MEIMESQVFKIDEIDKNIIEIIQKEPTLTHTEIAKRVDRSQPTIGMRIRKLEKAGVLKFQAGINVKTMDLILARVEIQSLEPNKTIELVKHCPYMLNAFRLSGTFNLSVLVIGTKLANIDKMVNNHFRKNPNVSSVYVDIITDVTNDFVLPFNFNFDSCSLNSNLNGQCCGKCFK</sequence>
<dbReference type="PANTHER" id="PTHR30154:SF34">
    <property type="entry name" value="TRANSCRIPTIONAL REGULATOR AZLB"/>
    <property type="match status" value="1"/>
</dbReference>
<organism evidence="5">
    <name type="scientific">marine sediment metagenome</name>
    <dbReference type="NCBI Taxonomy" id="412755"/>
    <lineage>
        <taxon>unclassified sequences</taxon>
        <taxon>metagenomes</taxon>
        <taxon>ecological metagenomes</taxon>
    </lineage>
</organism>
<evidence type="ECO:0000256" key="3">
    <source>
        <dbReference type="ARBA" id="ARBA00023163"/>
    </source>
</evidence>
<comment type="caution">
    <text evidence="5">The sequence shown here is derived from an EMBL/GenBank/DDBJ whole genome shotgun (WGS) entry which is preliminary data.</text>
</comment>
<keyword evidence="3" id="KW-0804">Transcription</keyword>
<evidence type="ECO:0000256" key="2">
    <source>
        <dbReference type="ARBA" id="ARBA00023125"/>
    </source>
</evidence>
<dbReference type="GO" id="GO:0043565">
    <property type="term" value="F:sequence-specific DNA binding"/>
    <property type="evidence" value="ECO:0007669"/>
    <property type="project" value="InterPro"/>
</dbReference>
<dbReference type="SMART" id="SM00344">
    <property type="entry name" value="HTH_ASNC"/>
    <property type="match status" value="1"/>
</dbReference>
<reference evidence="5" key="1">
    <citation type="journal article" date="2014" name="Front. Microbiol.">
        <title>High frequency of phylogenetically diverse reductive dehalogenase-homologous genes in deep subseafloor sedimentary metagenomes.</title>
        <authorList>
            <person name="Kawai M."/>
            <person name="Futagami T."/>
            <person name="Toyoda A."/>
            <person name="Takaki Y."/>
            <person name="Nishi S."/>
            <person name="Hori S."/>
            <person name="Arai W."/>
            <person name="Tsubouchi T."/>
            <person name="Morono Y."/>
            <person name="Uchiyama I."/>
            <person name="Ito T."/>
            <person name="Fujiyama A."/>
            <person name="Inagaki F."/>
            <person name="Takami H."/>
        </authorList>
    </citation>
    <scope>NUCLEOTIDE SEQUENCE</scope>
    <source>
        <strain evidence="5">Expedition CK06-06</strain>
    </source>
</reference>
<dbReference type="Gene3D" id="1.10.10.10">
    <property type="entry name" value="Winged helix-like DNA-binding domain superfamily/Winged helix DNA-binding domain"/>
    <property type="match status" value="1"/>
</dbReference>
<dbReference type="SUPFAM" id="SSF54909">
    <property type="entry name" value="Dimeric alpha+beta barrel"/>
    <property type="match status" value="1"/>
</dbReference>
<name>X1S5W3_9ZZZZ</name>
<feature type="domain" description="HTH asnC-type" evidence="4">
    <location>
        <begin position="11"/>
        <end position="71"/>
    </location>
</feature>
<dbReference type="SUPFAM" id="SSF46785">
    <property type="entry name" value="Winged helix' DNA-binding domain"/>
    <property type="match status" value="1"/>
</dbReference>
<evidence type="ECO:0000259" key="4">
    <source>
        <dbReference type="PROSITE" id="PS50956"/>
    </source>
</evidence>
<dbReference type="Pfam" id="PF13412">
    <property type="entry name" value="HTH_24"/>
    <property type="match status" value="1"/>
</dbReference>
<dbReference type="EMBL" id="BARW01000353">
    <property type="protein sequence ID" value="GAI63199.1"/>
    <property type="molecule type" value="Genomic_DNA"/>
</dbReference>
<proteinExistence type="predicted"/>
<dbReference type="AlphaFoldDB" id="X1S5W3"/>
<dbReference type="PRINTS" id="PR00033">
    <property type="entry name" value="HTHASNC"/>
</dbReference>
<evidence type="ECO:0000313" key="5">
    <source>
        <dbReference type="EMBL" id="GAI63199.1"/>
    </source>
</evidence>
<dbReference type="InterPro" id="IPR036388">
    <property type="entry name" value="WH-like_DNA-bd_sf"/>
</dbReference>
<keyword evidence="1" id="KW-0805">Transcription regulation</keyword>
<gene>
    <name evidence="5" type="ORF">S12H4_01674</name>
</gene>
<dbReference type="GO" id="GO:0043200">
    <property type="term" value="P:response to amino acid"/>
    <property type="evidence" value="ECO:0007669"/>
    <property type="project" value="TreeGrafter"/>
</dbReference>
<dbReference type="GO" id="GO:0005829">
    <property type="term" value="C:cytosol"/>
    <property type="evidence" value="ECO:0007669"/>
    <property type="project" value="TreeGrafter"/>
</dbReference>
<evidence type="ECO:0000256" key="1">
    <source>
        <dbReference type="ARBA" id="ARBA00023015"/>
    </source>
</evidence>
<dbReference type="InterPro" id="IPR000485">
    <property type="entry name" value="AsnC-type_HTH_dom"/>
</dbReference>
<dbReference type="InterPro" id="IPR036390">
    <property type="entry name" value="WH_DNA-bd_sf"/>
</dbReference>
<dbReference type="PROSITE" id="PS50956">
    <property type="entry name" value="HTH_ASNC_2"/>
    <property type="match status" value="1"/>
</dbReference>